<organism evidence="2 3">
    <name type="scientific">Culex pipiens pipiens</name>
    <name type="common">Northern house mosquito</name>
    <dbReference type="NCBI Taxonomy" id="38569"/>
    <lineage>
        <taxon>Eukaryota</taxon>
        <taxon>Metazoa</taxon>
        <taxon>Ecdysozoa</taxon>
        <taxon>Arthropoda</taxon>
        <taxon>Hexapoda</taxon>
        <taxon>Insecta</taxon>
        <taxon>Pterygota</taxon>
        <taxon>Neoptera</taxon>
        <taxon>Endopterygota</taxon>
        <taxon>Diptera</taxon>
        <taxon>Nematocera</taxon>
        <taxon>Culicoidea</taxon>
        <taxon>Culicidae</taxon>
        <taxon>Culicinae</taxon>
        <taxon>Culicini</taxon>
        <taxon>Culex</taxon>
        <taxon>Culex</taxon>
    </lineage>
</organism>
<feature type="region of interest" description="Disordered" evidence="1">
    <location>
        <begin position="15"/>
        <end position="41"/>
    </location>
</feature>
<dbReference type="Proteomes" id="UP001562425">
    <property type="component" value="Unassembled WGS sequence"/>
</dbReference>
<feature type="non-terminal residue" evidence="2">
    <location>
        <position position="1"/>
    </location>
</feature>
<accession>A0ABD1DY11</accession>
<protein>
    <submittedName>
        <fullName evidence="2">Uncharacterized protein</fullName>
    </submittedName>
</protein>
<name>A0ABD1DY11_CULPP</name>
<evidence type="ECO:0000256" key="1">
    <source>
        <dbReference type="SAM" id="MobiDB-lite"/>
    </source>
</evidence>
<comment type="caution">
    <text evidence="2">The sequence shown here is derived from an EMBL/GenBank/DDBJ whole genome shotgun (WGS) entry which is preliminary data.</text>
</comment>
<gene>
    <name evidence="2" type="ORF">pipiens_018935</name>
</gene>
<dbReference type="AlphaFoldDB" id="A0ABD1DY11"/>
<evidence type="ECO:0000313" key="2">
    <source>
        <dbReference type="EMBL" id="KAL1404344.1"/>
    </source>
</evidence>
<evidence type="ECO:0000313" key="3">
    <source>
        <dbReference type="Proteomes" id="UP001562425"/>
    </source>
</evidence>
<dbReference type="EMBL" id="JBEHCU010000510">
    <property type="protein sequence ID" value="KAL1404344.1"/>
    <property type="molecule type" value="Genomic_DNA"/>
</dbReference>
<proteinExistence type="predicted"/>
<sequence>DPLLFKDSTLSKLEQKKSQRYRPPLSNHQHQKEESVQDPEYLSLSPPLEAHWYNSQENIRNTSLISKLPRNESNERNAIWITPSKCLWH</sequence>
<keyword evidence="3" id="KW-1185">Reference proteome</keyword>
<reference evidence="2 3" key="1">
    <citation type="submission" date="2024-05" db="EMBL/GenBank/DDBJ databases">
        <title>Culex pipiens pipiens assembly and annotation.</title>
        <authorList>
            <person name="Alout H."/>
            <person name="Durand T."/>
        </authorList>
    </citation>
    <scope>NUCLEOTIDE SEQUENCE [LARGE SCALE GENOMIC DNA]</scope>
    <source>
        <strain evidence="2">HA-2024</strain>
        <tissue evidence="2">Whole body</tissue>
    </source>
</reference>